<evidence type="ECO:0000313" key="2">
    <source>
        <dbReference type="Proteomes" id="UP001056120"/>
    </source>
</evidence>
<dbReference type="EMBL" id="CM042019">
    <property type="protein sequence ID" value="KAI3823049.1"/>
    <property type="molecule type" value="Genomic_DNA"/>
</dbReference>
<proteinExistence type="predicted"/>
<reference evidence="1 2" key="2">
    <citation type="journal article" date="2022" name="Mol. Ecol. Resour.">
        <title>The genomes of chicory, endive, great burdock and yacon provide insights into Asteraceae paleo-polyploidization history and plant inulin production.</title>
        <authorList>
            <person name="Fan W."/>
            <person name="Wang S."/>
            <person name="Wang H."/>
            <person name="Wang A."/>
            <person name="Jiang F."/>
            <person name="Liu H."/>
            <person name="Zhao H."/>
            <person name="Xu D."/>
            <person name="Zhang Y."/>
        </authorList>
    </citation>
    <scope>NUCLEOTIDE SEQUENCE [LARGE SCALE GENOMIC DNA]</scope>
    <source>
        <strain evidence="2">cv. Yunnan</strain>
        <tissue evidence="1">Leaves</tissue>
    </source>
</reference>
<evidence type="ECO:0000313" key="1">
    <source>
        <dbReference type="EMBL" id="KAI3823049.1"/>
    </source>
</evidence>
<sequence length="665" mass="74429">MDLDDPYHMAWERFNALLSRCLQHSLSDWEIVEKFYNGLTFEKRQMFNTTAGGHIMDKKEPAECEEMFEIFALAEQHRPYTRTSIPSARAPDSSPRGMHQVNPDTSVAVALAAMANEIKELKLNAQMCENRGFNNYNNSYGSGGKSGGNPPGFTARPNQQSGGEVGPSGGSNMNTKRIEEMLETQTQMLAHLDLQRMVEDIAKSLKDRQGDPFSGSNASVMAVSTRIRRVEGREQPPVVEEDEPVDEEIEMEKLIKKAEEKKKGGEMKTPEIDLSRVPYPARLLPHKYAKEYGNFLNMLKQINVNLLFIEVIQHMPKYGKFLKDILSNKKKLEEVSKDSLSERCSAVVQNKLPEKLADPSHFTISCLLGGLPLNHALADLGASVNLMPYFIYKKLDLGEPKPTRMSISLADCSVKYPRGIVENLLVKVEKFVFPMDFFILDKDADDRFPLILGRPFLRTTKALIDIFDGKLTLCVGDEFVTFDAAKSMKEASEQSHSVCMIDAFMDDHRYSDPGETDVGEPDPGFGEPYDWAVDLGELLNESDEYDDKVPSDLQEMMAELEEMIGKTPSLGMIGKLDDPCESLEATSLEIPLPDPLPIIIVPSEVVETESPTKSRPPRKRTRGLSDSCDLRIVQTPSVGTSRGDKLLRMKAVPVRIKEKPPDTLV</sequence>
<dbReference type="Proteomes" id="UP001056120">
    <property type="component" value="Linkage Group LG02"/>
</dbReference>
<reference evidence="2" key="1">
    <citation type="journal article" date="2022" name="Mol. Ecol. Resour.">
        <title>The genomes of chicory, endive, great burdock and yacon provide insights into Asteraceae palaeo-polyploidization history and plant inulin production.</title>
        <authorList>
            <person name="Fan W."/>
            <person name="Wang S."/>
            <person name="Wang H."/>
            <person name="Wang A."/>
            <person name="Jiang F."/>
            <person name="Liu H."/>
            <person name="Zhao H."/>
            <person name="Xu D."/>
            <person name="Zhang Y."/>
        </authorList>
    </citation>
    <scope>NUCLEOTIDE SEQUENCE [LARGE SCALE GENOMIC DNA]</scope>
    <source>
        <strain evidence="2">cv. Yunnan</strain>
    </source>
</reference>
<keyword evidence="2" id="KW-1185">Reference proteome</keyword>
<name>A0ACB9JSP7_9ASTR</name>
<organism evidence="1 2">
    <name type="scientific">Smallanthus sonchifolius</name>
    <dbReference type="NCBI Taxonomy" id="185202"/>
    <lineage>
        <taxon>Eukaryota</taxon>
        <taxon>Viridiplantae</taxon>
        <taxon>Streptophyta</taxon>
        <taxon>Embryophyta</taxon>
        <taxon>Tracheophyta</taxon>
        <taxon>Spermatophyta</taxon>
        <taxon>Magnoliopsida</taxon>
        <taxon>eudicotyledons</taxon>
        <taxon>Gunneridae</taxon>
        <taxon>Pentapetalae</taxon>
        <taxon>asterids</taxon>
        <taxon>campanulids</taxon>
        <taxon>Asterales</taxon>
        <taxon>Asteraceae</taxon>
        <taxon>Asteroideae</taxon>
        <taxon>Heliantheae alliance</taxon>
        <taxon>Millerieae</taxon>
        <taxon>Smallanthus</taxon>
    </lineage>
</organism>
<comment type="caution">
    <text evidence="1">The sequence shown here is derived from an EMBL/GenBank/DDBJ whole genome shotgun (WGS) entry which is preliminary data.</text>
</comment>
<protein>
    <submittedName>
        <fullName evidence="1">Uncharacterized protein</fullName>
    </submittedName>
</protein>
<gene>
    <name evidence="1" type="ORF">L1987_04475</name>
</gene>
<accession>A0ACB9JSP7</accession>